<evidence type="ECO:0000313" key="3">
    <source>
        <dbReference type="Proteomes" id="UP000638570"/>
    </source>
</evidence>
<comment type="caution">
    <text evidence="2">The sequence shown here is derived from an EMBL/GenBank/DDBJ whole genome shotgun (WGS) entry which is preliminary data.</text>
</comment>
<dbReference type="PANTHER" id="PTHR43194:SF5">
    <property type="entry name" value="PIMELOYL-[ACYL-CARRIER PROTEIN] METHYL ESTER ESTERASE"/>
    <property type="match status" value="1"/>
</dbReference>
<dbReference type="InterPro" id="IPR050228">
    <property type="entry name" value="Carboxylesterase_BioH"/>
</dbReference>
<sequence>MTRRWILLRGLMRERRHWEGFPDRFRQHFPQDELLLADLPGFGAEHGEPGPLSIVGITERLRLRWHPWLRQGPVHLLALSLGGMVAIDWASRHPRQVAGLVLLNTSLAGLTPFYQRLRPRAYWPLLTWLLWQRDPQAQEATILRLTSERFATDPDLLARWAGYARELPASRRSTLCQLLAALRYRAPAQPPPVPTLVLNGLADRLVSPRCSQALAEVWRLPLRRHPDAGHDLPLDEPEWVCRQIADWLAEEEPNGGNMSYNPVTSC</sequence>
<feature type="domain" description="AB hydrolase-1" evidence="1">
    <location>
        <begin position="7"/>
        <end position="242"/>
    </location>
</feature>
<dbReference type="InterPro" id="IPR000073">
    <property type="entry name" value="AB_hydrolase_1"/>
</dbReference>
<dbReference type="Gene3D" id="3.40.50.1820">
    <property type="entry name" value="alpha/beta hydrolase"/>
    <property type="match status" value="1"/>
</dbReference>
<dbReference type="RefSeq" id="WP_202086236.1">
    <property type="nucleotide sequence ID" value="NZ_JAERTZ010000025.1"/>
</dbReference>
<dbReference type="InterPro" id="IPR029058">
    <property type="entry name" value="AB_hydrolase_fold"/>
</dbReference>
<dbReference type="EMBL" id="JAERTZ010000025">
    <property type="protein sequence ID" value="MBL1378274.1"/>
    <property type="molecule type" value="Genomic_DNA"/>
</dbReference>
<dbReference type="PRINTS" id="PR00111">
    <property type="entry name" value="ABHYDROLASE"/>
</dbReference>
<gene>
    <name evidence="2" type="ORF">JKV55_13220</name>
</gene>
<keyword evidence="2" id="KW-0378">Hydrolase</keyword>
<dbReference type="Proteomes" id="UP000638570">
    <property type="component" value="Unassembled WGS sequence"/>
</dbReference>
<accession>A0ABS1QTT1</accession>
<evidence type="ECO:0000313" key="2">
    <source>
        <dbReference type="EMBL" id="MBL1378274.1"/>
    </source>
</evidence>
<dbReference type="SUPFAM" id="SSF53474">
    <property type="entry name" value="alpha/beta-Hydrolases"/>
    <property type="match status" value="1"/>
</dbReference>
<dbReference type="PANTHER" id="PTHR43194">
    <property type="entry name" value="HYDROLASE ALPHA/BETA FOLD FAMILY"/>
    <property type="match status" value="1"/>
</dbReference>
<organism evidence="2 3">
    <name type="scientific">Zobellella iuensis</name>
    <dbReference type="NCBI Taxonomy" id="2803811"/>
    <lineage>
        <taxon>Bacteria</taxon>
        <taxon>Pseudomonadati</taxon>
        <taxon>Pseudomonadota</taxon>
        <taxon>Gammaproteobacteria</taxon>
        <taxon>Aeromonadales</taxon>
        <taxon>Aeromonadaceae</taxon>
        <taxon>Zobellella</taxon>
    </lineage>
</organism>
<reference evidence="3" key="1">
    <citation type="submission" date="2021-01" db="EMBL/GenBank/DDBJ databases">
        <title>Genome public.</title>
        <authorList>
            <person name="Liu C."/>
            <person name="Sun Q."/>
        </authorList>
    </citation>
    <scope>NUCLEOTIDE SEQUENCE [LARGE SCALE GENOMIC DNA]</scope>
    <source>
        <strain evidence="3">CGMCC 1.18722</strain>
    </source>
</reference>
<dbReference type="GO" id="GO:0016787">
    <property type="term" value="F:hydrolase activity"/>
    <property type="evidence" value="ECO:0007669"/>
    <property type="project" value="UniProtKB-KW"/>
</dbReference>
<proteinExistence type="predicted"/>
<evidence type="ECO:0000259" key="1">
    <source>
        <dbReference type="Pfam" id="PF12697"/>
    </source>
</evidence>
<keyword evidence="3" id="KW-1185">Reference proteome</keyword>
<name>A0ABS1QTT1_9GAMM</name>
<dbReference type="Pfam" id="PF12697">
    <property type="entry name" value="Abhydrolase_6"/>
    <property type="match status" value="1"/>
</dbReference>
<protein>
    <submittedName>
        <fullName evidence="2">Alpha/beta hydrolase</fullName>
    </submittedName>
</protein>